<feature type="domain" description="T-SNARE coiled-coil homology" evidence="9">
    <location>
        <begin position="285"/>
        <end position="347"/>
    </location>
</feature>
<name>A0A3N4LT83_9PEZI</name>
<evidence type="ECO:0000256" key="2">
    <source>
        <dbReference type="ARBA" id="ARBA00009063"/>
    </source>
</evidence>
<protein>
    <recommendedName>
        <fullName evidence="9">t-SNARE coiled-coil homology domain-containing protein</fullName>
    </recommendedName>
</protein>
<dbReference type="STRING" id="1051890.A0A3N4LT83"/>
<proteinExistence type="inferred from homology"/>
<dbReference type="GO" id="GO:0031201">
    <property type="term" value="C:SNARE complex"/>
    <property type="evidence" value="ECO:0007669"/>
    <property type="project" value="TreeGrafter"/>
</dbReference>
<dbReference type="GO" id="GO:0006890">
    <property type="term" value="P:retrograde vesicle-mediated transport, Golgi to endoplasmic reticulum"/>
    <property type="evidence" value="ECO:0007669"/>
    <property type="project" value="TreeGrafter"/>
</dbReference>
<evidence type="ECO:0000256" key="8">
    <source>
        <dbReference type="ARBA" id="ARBA00023136"/>
    </source>
</evidence>
<dbReference type="OrthoDB" id="342981at2759"/>
<evidence type="ECO:0000256" key="1">
    <source>
        <dbReference type="ARBA" id="ARBA00004211"/>
    </source>
</evidence>
<comment type="similarity">
    <text evidence="2">Belongs to the syntaxin family.</text>
</comment>
<dbReference type="InParanoid" id="A0A3N4LT83"/>
<keyword evidence="3" id="KW-0813">Transport</keyword>
<evidence type="ECO:0000313" key="10">
    <source>
        <dbReference type="EMBL" id="RPB23841.1"/>
    </source>
</evidence>
<dbReference type="InterPro" id="IPR019529">
    <property type="entry name" value="Syntaxin-18_N"/>
</dbReference>
<dbReference type="PROSITE" id="PS50192">
    <property type="entry name" value="T_SNARE"/>
    <property type="match status" value="1"/>
</dbReference>
<keyword evidence="7" id="KW-0175">Coiled coil</keyword>
<dbReference type="GO" id="GO:0015031">
    <property type="term" value="P:protein transport"/>
    <property type="evidence" value="ECO:0007669"/>
    <property type="project" value="UniProtKB-KW"/>
</dbReference>
<dbReference type="SMART" id="SM00397">
    <property type="entry name" value="t_SNARE"/>
    <property type="match status" value="1"/>
</dbReference>
<dbReference type="Gene3D" id="1.20.5.110">
    <property type="match status" value="1"/>
</dbReference>
<keyword evidence="4" id="KW-0812">Transmembrane</keyword>
<accession>A0A3N4LT83</accession>
<dbReference type="PANTHER" id="PTHR15959:SF0">
    <property type="entry name" value="SYNTAXIN-18"/>
    <property type="match status" value="1"/>
</dbReference>
<keyword evidence="6" id="KW-1133">Transmembrane helix</keyword>
<dbReference type="FunCoup" id="A0A3N4LT83">
    <property type="interactions" value="273"/>
</dbReference>
<dbReference type="GO" id="GO:0005783">
    <property type="term" value="C:endoplasmic reticulum"/>
    <property type="evidence" value="ECO:0007669"/>
    <property type="project" value="TreeGrafter"/>
</dbReference>
<evidence type="ECO:0000256" key="6">
    <source>
        <dbReference type="ARBA" id="ARBA00022989"/>
    </source>
</evidence>
<gene>
    <name evidence="10" type="ORF">L211DRAFT_838293</name>
</gene>
<dbReference type="InterPro" id="IPR000727">
    <property type="entry name" value="T_SNARE_dom"/>
</dbReference>
<dbReference type="Pfam" id="PF10496">
    <property type="entry name" value="Syntaxin-18_N"/>
    <property type="match status" value="1"/>
</dbReference>
<dbReference type="AlphaFoldDB" id="A0A3N4LT83"/>
<keyword evidence="5" id="KW-0653">Protein transport</keyword>
<evidence type="ECO:0000259" key="9">
    <source>
        <dbReference type="PROSITE" id="PS50192"/>
    </source>
</evidence>
<keyword evidence="8" id="KW-0472">Membrane</keyword>
<evidence type="ECO:0000256" key="3">
    <source>
        <dbReference type="ARBA" id="ARBA00022448"/>
    </source>
</evidence>
<evidence type="ECO:0000256" key="7">
    <source>
        <dbReference type="ARBA" id="ARBA00023054"/>
    </source>
</evidence>
<sequence length="375" mass="42023">MMDITPLFNEALSRHGTPVIPIGRKPPPPVDKFLQEAYSIEAHISNLTRDLLAIRSSYLSTARAPPPTRIRRTSSGSSISSFDSVAERRYLTDKERDVIDLEAKAVIGESIQAIQRLESAEKIRIDTERIKYQKQKRRLDLGKVLKGGWKTILVDEETEKADMEDEGMKAIRLHRESIIWVLRNRLEKASEIQRTQQETRVMRQVEKSKSMLYKATGAAVPQSRPGSSAGASAADIFRDGVVPKKGAGSAWGGTGFLLPEERENIEQVLSPEQLQIFAKENQDMMKHYEDTLDQVRTAEKSLIEISEMQTQLASNLASQSVFIDQLVADSITTVENLEKGNKQLKEASERSSMASSFFYGAIGFSLLVVTYDFLV</sequence>
<reference evidence="10 11" key="1">
    <citation type="journal article" date="2018" name="Nat. Ecol. Evol.">
        <title>Pezizomycetes genomes reveal the molecular basis of ectomycorrhizal truffle lifestyle.</title>
        <authorList>
            <person name="Murat C."/>
            <person name="Payen T."/>
            <person name="Noel B."/>
            <person name="Kuo A."/>
            <person name="Morin E."/>
            <person name="Chen J."/>
            <person name="Kohler A."/>
            <person name="Krizsan K."/>
            <person name="Balestrini R."/>
            <person name="Da Silva C."/>
            <person name="Montanini B."/>
            <person name="Hainaut M."/>
            <person name="Levati E."/>
            <person name="Barry K.W."/>
            <person name="Belfiori B."/>
            <person name="Cichocki N."/>
            <person name="Clum A."/>
            <person name="Dockter R.B."/>
            <person name="Fauchery L."/>
            <person name="Guy J."/>
            <person name="Iotti M."/>
            <person name="Le Tacon F."/>
            <person name="Lindquist E.A."/>
            <person name="Lipzen A."/>
            <person name="Malagnac F."/>
            <person name="Mello A."/>
            <person name="Molinier V."/>
            <person name="Miyauchi S."/>
            <person name="Poulain J."/>
            <person name="Riccioni C."/>
            <person name="Rubini A."/>
            <person name="Sitrit Y."/>
            <person name="Splivallo R."/>
            <person name="Traeger S."/>
            <person name="Wang M."/>
            <person name="Zifcakova L."/>
            <person name="Wipf D."/>
            <person name="Zambonelli A."/>
            <person name="Paolocci F."/>
            <person name="Nowrousian M."/>
            <person name="Ottonello S."/>
            <person name="Baldrian P."/>
            <person name="Spatafora J.W."/>
            <person name="Henrissat B."/>
            <person name="Nagy L.G."/>
            <person name="Aury J.M."/>
            <person name="Wincker P."/>
            <person name="Grigoriev I.V."/>
            <person name="Bonfante P."/>
            <person name="Martin F.M."/>
        </authorList>
    </citation>
    <scope>NUCLEOTIDE SEQUENCE [LARGE SCALE GENOMIC DNA]</scope>
    <source>
        <strain evidence="10 11">ATCC MYA-4762</strain>
    </source>
</reference>
<evidence type="ECO:0000313" key="11">
    <source>
        <dbReference type="Proteomes" id="UP000267821"/>
    </source>
</evidence>
<dbReference type="SUPFAM" id="SSF58038">
    <property type="entry name" value="SNARE fusion complex"/>
    <property type="match status" value="1"/>
</dbReference>
<evidence type="ECO:0000256" key="5">
    <source>
        <dbReference type="ARBA" id="ARBA00022927"/>
    </source>
</evidence>
<organism evidence="10 11">
    <name type="scientific">Terfezia boudieri ATCC MYA-4762</name>
    <dbReference type="NCBI Taxonomy" id="1051890"/>
    <lineage>
        <taxon>Eukaryota</taxon>
        <taxon>Fungi</taxon>
        <taxon>Dikarya</taxon>
        <taxon>Ascomycota</taxon>
        <taxon>Pezizomycotina</taxon>
        <taxon>Pezizomycetes</taxon>
        <taxon>Pezizales</taxon>
        <taxon>Pezizaceae</taxon>
        <taxon>Terfezia</taxon>
    </lineage>
</organism>
<keyword evidence="11" id="KW-1185">Reference proteome</keyword>
<evidence type="ECO:0000256" key="4">
    <source>
        <dbReference type="ARBA" id="ARBA00022692"/>
    </source>
</evidence>
<dbReference type="EMBL" id="ML121544">
    <property type="protein sequence ID" value="RPB23841.1"/>
    <property type="molecule type" value="Genomic_DNA"/>
</dbReference>
<dbReference type="PANTHER" id="PTHR15959">
    <property type="entry name" value="SYNTAXIN-18"/>
    <property type="match status" value="1"/>
</dbReference>
<comment type="subcellular location">
    <subcellularLocation>
        <location evidence="1">Membrane</location>
        <topology evidence="1">Single-pass type IV membrane protein</topology>
    </subcellularLocation>
</comment>
<dbReference type="Proteomes" id="UP000267821">
    <property type="component" value="Unassembled WGS sequence"/>
</dbReference>